<accession>A0A1Q3DFN2</accession>
<proteinExistence type="predicted"/>
<name>A0A1Q3DFN2_CEPFO</name>
<dbReference type="Proteomes" id="UP000187406">
    <property type="component" value="Unassembled WGS sequence"/>
</dbReference>
<dbReference type="InParanoid" id="A0A1Q3DFN2"/>
<reference evidence="2" key="1">
    <citation type="submission" date="2016-04" db="EMBL/GenBank/DDBJ databases">
        <title>Cephalotus genome sequencing.</title>
        <authorList>
            <person name="Fukushima K."/>
            <person name="Hasebe M."/>
            <person name="Fang X."/>
        </authorList>
    </citation>
    <scope>NUCLEOTIDE SEQUENCE [LARGE SCALE GENOMIC DNA]</scope>
    <source>
        <strain evidence="2">cv. St1</strain>
    </source>
</reference>
<keyword evidence="2" id="KW-1185">Reference proteome</keyword>
<sequence>MQYECARRLTCLMVFRGELQLMNSTCAVFLKRMLPRSYQTRTPLKTRRNICRIANAAQILSILGFNATLKDKNVVTVFSAPNNCYRYGNMAAILEIRDNMEQTFLQFDPAPRQVEPDTTRITPNYFL</sequence>
<dbReference type="AlphaFoldDB" id="A0A1Q3DFN2"/>
<gene>
    <name evidence="1" type="ORF">CFOL_v3_34694</name>
</gene>
<dbReference type="GO" id="GO:0004722">
    <property type="term" value="F:protein serine/threonine phosphatase activity"/>
    <property type="evidence" value="ECO:0007669"/>
    <property type="project" value="InterPro"/>
</dbReference>
<dbReference type="STRING" id="3775.A0A1Q3DFN2"/>
<dbReference type="InterPro" id="IPR029052">
    <property type="entry name" value="Metallo-depent_PP-like"/>
</dbReference>
<dbReference type="OrthoDB" id="1930084at2759"/>
<comment type="caution">
    <text evidence="1">The sequence shown here is derived from an EMBL/GenBank/DDBJ whole genome shotgun (WGS) entry which is preliminary data.</text>
</comment>
<dbReference type="SUPFAM" id="SSF56300">
    <property type="entry name" value="Metallo-dependent phosphatases"/>
    <property type="match status" value="1"/>
</dbReference>
<organism evidence="1 2">
    <name type="scientific">Cephalotus follicularis</name>
    <name type="common">Albany pitcher plant</name>
    <dbReference type="NCBI Taxonomy" id="3775"/>
    <lineage>
        <taxon>Eukaryota</taxon>
        <taxon>Viridiplantae</taxon>
        <taxon>Streptophyta</taxon>
        <taxon>Embryophyta</taxon>
        <taxon>Tracheophyta</taxon>
        <taxon>Spermatophyta</taxon>
        <taxon>Magnoliopsida</taxon>
        <taxon>eudicotyledons</taxon>
        <taxon>Gunneridae</taxon>
        <taxon>Pentapetalae</taxon>
        <taxon>rosids</taxon>
        <taxon>fabids</taxon>
        <taxon>Oxalidales</taxon>
        <taxon>Cephalotaceae</taxon>
        <taxon>Cephalotus</taxon>
    </lineage>
</organism>
<evidence type="ECO:0000313" key="1">
    <source>
        <dbReference type="EMBL" id="GAV91297.1"/>
    </source>
</evidence>
<dbReference type="EMBL" id="BDDD01007250">
    <property type="protein sequence ID" value="GAV91297.1"/>
    <property type="molecule type" value="Genomic_DNA"/>
</dbReference>
<dbReference type="PANTHER" id="PTHR45619">
    <property type="entry name" value="SERINE/THREONINE-PROTEIN PHOSPHATASE PP2A-RELATED"/>
    <property type="match status" value="1"/>
</dbReference>
<dbReference type="Gene3D" id="3.60.21.10">
    <property type="match status" value="1"/>
</dbReference>
<protein>
    <submittedName>
        <fullName evidence="1">Uncharacterized protein</fullName>
    </submittedName>
</protein>
<dbReference type="InterPro" id="IPR047129">
    <property type="entry name" value="PPA2-like"/>
</dbReference>
<evidence type="ECO:0000313" key="2">
    <source>
        <dbReference type="Proteomes" id="UP000187406"/>
    </source>
</evidence>